<sequence>MQLFVRDLTVIDFSYLCPIRGMVGESWIVDVMLDGGLDEQNMVLDFGKVKRIIKDTIDDVADHRLLIPTACSEVRWQQQGGRVWMDFMSQKGSIHLACPSQAFALVPSEIIDFDSVNQFLQKALREALPQNVHGVSLTLRNEMLETPYYHYSHGLKKHKGNCQRIAHGHRSPVNVFENGVAAHQWDAYWAKRWQDIYLGSKDDLKSVDDLELSLQTQISDTSHYGFRYEAPQGDFQLAMPKSCCEIIPHDTTIELLAGYMAKELSAQTPESDFKVIAYEGVGKGAISVSSAVQNLIAADTEND</sequence>
<comment type="pathway">
    <text evidence="1">Purine metabolism; 7-cyano-7-deazaguanine biosynthesis.</text>
</comment>
<proteinExistence type="inferred from homology"/>
<evidence type="ECO:0000256" key="1">
    <source>
        <dbReference type="ARBA" id="ARBA00005061"/>
    </source>
</evidence>
<comment type="catalytic activity">
    <reaction evidence="6">
        <text>7,8-dihydroneopterin 3'-triphosphate + H2O = 6-carboxy-5,6,7,8-tetrahydropterin + triphosphate + acetaldehyde + 2 H(+)</text>
        <dbReference type="Rhea" id="RHEA:27966"/>
        <dbReference type="ChEBI" id="CHEBI:15343"/>
        <dbReference type="ChEBI" id="CHEBI:15377"/>
        <dbReference type="ChEBI" id="CHEBI:15378"/>
        <dbReference type="ChEBI" id="CHEBI:18036"/>
        <dbReference type="ChEBI" id="CHEBI:58462"/>
        <dbReference type="ChEBI" id="CHEBI:61032"/>
        <dbReference type="EC" id="4.1.2.50"/>
    </reaction>
</comment>
<evidence type="ECO:0000313" key="7">
    <source>
        <dbReference type="EMBL" id="GGI86188.1"/>
    </source>
</evidence>
<evidence type="ECO:0000313" key="8">
    <source>
        <dbReference type="Proteomes" id="UP000613743"/>
    </source>
</evidence>
<dbReference type="InterPro" id="IPR038418">
    <property type="entry name" value="6-PTP_synth/QueD_sf"/>
</dbReference>
<dbReference type="AlphaFoldDB" id="A0A917NBP4"/>
<name>A0A917NBP4_9GAMM</name>
<dbReference type="SUPFAM" id="SSF55620">
    <property type="entry name" value="Tetrahydrobiopterin biosynthesis enzymes-like"/>
    <property type="match status" value="2"/>
</dbReference>
<comment type="caution">
    <text evidence="7">The sequence shown here is derived from an EMBL/GenBank/DDBJ whole genome shotgun (WGS) entry which is preliminary data.</text>
</comment>
<evidence type="ECO:0000256" key="3">
    <source>
        <dbReference type="ARBA" id="ARBA00012982"/>
    </source>
</evidence>
<evidence type="ECO:0000256" key="2">
    <source>
        <dbReference type="ARBA" id="ARBA00008900"/>
    </source>
</evidence>
<keyword evidence="8" id="KW-1185">Reference proteome</keyword>
<dbReference type="Pfam" id="PF01242">
    <property type="entry name" value="PTPS"/>
    <property type="match status" value="1"/>
</dbReference>
<gene>
    <name evidence="7" type="primary">queD</name>
    <name evidence="7" type="ORF">GCM10009332_24390</name>
</gene>
<protein>
    <recommendedName>
        <fullName evidence="4">6-carboxy-5,6,7,8-tetrahydropterin synthase</fullName>
        <ecNumber evidence="3">4.1.2.50</ecNumber>
    </recommendedName>
    <alternativeName>
        <fullName evidence="5">Queuosine biosynthesis protein QueD</fullName>
    </alternativeName>
</protein>
<dbReference type="Proteomes" id="UP000613743">
    <property type="component" value="Unassembled WGS sequence"/>
</dbReference>
<comment type="similarity">
    <text evidence="2">Belongs to the PTPS family. QueD subfamily.</text>
</comment>
<evidence type="ECO:0000256" key="5">
    <source>
        <dbReference type="ARBA" id="ARBA00031449"/>
    </source>
</evidence>
<dbReference type="Gene3D" id="3.30.479.10">
    <property type="entry name" value="6-pyruvoyl tetrahydropterin synthase/QueD"/>
    <property type="match status" value="2"/>
</dbReference>
<evidence type="ECO:0000256" key="4">
    <source>
        <dbReference type="ARBA" id="ARBA00018141"/>
    </source>
</evidence>
<organism evidence="7 8">
    <name type="scientific">Shewanella gelidii</name>
    <dbReference type="NCBI Taxonomy" id="1642821"/>
    <lineage>
        <taxon>Bacteria</taxon>
        <taxon>Pseudomonadati</taxon>
        <taxon>Pseudomonadota</taxon>
        <taxon>Gammaproteobacteria</taxon>
        <taxon>Alteromonadales</taxon>
        <taxon>Shewanellaceae</taxon>
        <taxon>Shewanella</taxon>
    </lineage>
</organism>
<evidence type="ECO:0000256" key="6">
    <source>
        <dbReference type="ARBA" id="ARBA00048807"/>
    </source>
</evidence>
<reference evidence="7" key="1">
    <citation type="journal article" date="2014" name="Int. J. Syst. Evol. Microbiol.">
        <title>Complete genome sequence of Corynebacterium casei LMG S-19264T (=DSM 44701T), isolated from a smear-ripened cheese.</title>
        <authorList>
            <consortium name="US DOE Joint Genome Institute (JGI-PGF)"/>
            <person name="Walter F."/>
            <person name="Albersmeier A."/>
            <person name="Kalinowski J."/>
            <person name="Ruckert C."/>
        </authorList>
    </citation>
    <scope>NUCLEOTIDE SEQUENCE</scope>
    <source>
        <strain evidence="7">JCM 30804</strain>
    </source>
</reference>
<dbReference type="EMBL" id="BMPZ01000007">
    <property type="protein sequence ID" value="GGI86188.1"/>
    <property type="molecule type" value="Genomic_DNA"/>
</dbReference>
<dbReference type="RefSeq" id="WP_188921328.1">
    <property type="nucleotide sequence ID" value="NZ_BMPZ01000007.1"/>
</dbReference>
<reference evidence="7" key="2">
    <citation type="submission" date="2020-09" db="EMBL/GenBank/DDBJ databases">
        <authorList>
            <person name="Sun Q."/>
            <person name="Ohkuma M."/>
        </authorList>
    </citation>
    <scope>NUCLEOTIDE SEQUENCE</scope>
    <source>
        <strain evidence="7">JCM 30804</strain>
    </source>
</reference>
<dbReference type="InterPro" id="IPR007115">
    <property type="entry name" value="6-PTP_synth/QueD"/>
</dbReference>
<dbReference type="EC" id="4.1.2.50" evidence="3"/>
<accession>A0A917NBP4</accession>
<dbReference type="GO" id="GO:0070497">
    <property type="term" value="F:6-carboxytetrahydropterin synthase activity"/>
    <property type="evidence" value="ECO:0007669"/>
    <property type="project" value="UniProtKB-EC"/>
</dbReference>